<dbReference type="RefSeq" id="WP_104419995.1">
    <property type="nucleotide sequence ID" value="NZ_PTJC01000006.1"/>
</dbReference>
<sequence length="168" mass="19095">MVNKVAASGLITLKLEDYWPDAPLVAFDLKDYLFMELILKEKDFRDAIKEHDFAQYEGKTLLVFCSADAIIPAWAYMLVAASASPYAADIYQGTEEEYLRDHYRRVIKQFDPADYADQRIVVKGCGDRNVPPAAYLEVTALLRPVAKSIMFGEPCSTVPVYKQPFKRE</sequence>
<evidence type="ECO:0000313" key="2">
    <source>
        <dbReference type="Proteomes" id="UP000237662"/>
    </source>
</evidence>
<dbReference type="InterPro" id="IPR018914">
    <property type="entry name" value="DUF2480"/>
</dbReference>
<dbReference type="OrthoDB" id="9803040at2"/>
<reference evidence="1 2" key="1">
    <citation type="submission" date="2018-02" db="EMBL/GenBank/DDBJ databases">
        <title>Genomic Encyclopedia of Archaeal and Bacterial Type Strains, Phase II (KMG-II): from individual species to whole genera.</title>
        <authorList>
            <person name="Goeker M."/>
        </authorList>
    </citation>
    <scope>NUCLEOTIDE SEQUENCE [LARGE SCALE GENOMIC DNA]</scope>
    <source>
        <strain evidence="1 2">DSM 29526</strain>
    </source>
</reference>
<name>A0A2S6I2U3_9BACT</name>
<gene>
    <name evidence="1" type="ORF">CLV84_2396</name>
</gene>
<evidence type="ECO:0000313" key="1">
    <source>
        <dbReference type="EMBL" id="PPK85497.1"/>
    </source>
</evidence>
<comment type="caution">
    <text evidence="1">The sequence shown here is derived from an EMBL/GenBank/DDBJ whole genome shotgun (WGS) entry which is preliminary data.</text>
</comment>
<protein>
    <submittedName>
        <fullName evidence="1">Uncharacterized protein DUF2480</fullName>
    </submittedName>
</protein>
<dbReference type="AlphaFoldDB" id="A0A2S6I2U3"/>
<dbReference type="EMBL" id="PTJC01000006">
    <property type="protein sequence ID" value="PPK85497.1"/>
    <property type="molecule type" value="Genomic_DNA"/>
</dbReference>
<organism evidence="1 2">
    <name type="scientific">Neolewinella xylanilytica</name>
    <dbReference type="NCBI Taxonomy" id="1514080"/>
    <lineage>
        <taxon>Bacteria</taxon>
        <taxon>Pseudomonadati</taxon>
        <taxon>Bacteroidota</taxon>
        <taxon>Saprospiria</taxon>
        <taxon>Saprospirales</taxon>
        <taxon>Lewinellaceae</taxon>
        <taxon>Neolewinella</taxon>
    </lineage>
</organism>
<dbReference type="Pfam" id="PF10652">
    <property type="entry name" value="DUF2480"/>
    <property type="match status" value="1"/>
</dbReference>
<proteinExistence type="predicted"/>
<dbReference type="Proteomes" id="UP000237662">
    <property type="component" value="Unassembled WGS sequence"/>
</dbReference>
<keyword evidence="2" id="KW-1185">Reference proteome</keyword>
<accession>A0A2S6I2U3</accession>